<dbReference type="SUPFAM" id="SSF63418">
    <property type="entry name" value="MurE/MurF N-terminal domain"/>
    <property type="match status" value="1"/>
</dbReference>
<dbReference type="AlphaFoldDB" id="F9Q498"/>
<dbReference type="EMBL" id="AFUU01000004">
    <property type="protein sequence ID" value="EGV01019.1"/>
    <property type="molecule type" value="Genomic_DNA"/>
</dbReference>
<gene>
    <name evidence="1" type="ORF">HMPREF9950_0440</name>
</gene>
<name>F9Q498_STROR</name>
<proteinExistence type="predicted"/>
<comment type="caution">
    <text evidence="1">The sequence shown here is derived from an EMBL/GenBank/DDBJ whole genome shotgun (WGS) entry which is preliminary data.</text>
</comment>
<accession>F9Q498</accession>
<sequence>MIKIETVLDILKKDDLFREIIDQGHYHYNYSEVVFDSISYDSRKVKEGTLFLQKALPLKKNTFFLL</sequence>
<dbReference type="InterPro" id="IPR035911">
    <property type="entry name" value="MurE/MurF_N"/>
</dbReference>
<protein>
    <submittedName>
        <fullName evidence="1">Conserved domain protein</fullName>
    </submittedName>
</protein>
<organism evidence="1 2">
    <name type="scientific">Streptococcus oralis SK313</name>
    <dbReference type="NCBI Taxonomy" id="1035190"/>
    <lineage>
        <taxon>Bacteria</taxon>
        <taxon>Bacillati</taxon>
        <taxon>Bacillota</taxon>
        <taxon>Bacilli</taxon>
        <taxon>Lactobacillales</taxon>
        <taxon>Streptococcaceae</taxon>
        <taxon>Streptococcus</taxon>
    </lineage>
</organism>
<dbReference type="PATRIC" id="fig|1035190.4.peg.1575"/>
<reference evidence="1 2" key="1">
    <citation type="submission" date="2011-07" db="EMBL/GenBank/DDBJ databases">
        <authorList>
            <person name="Harkins D.M."/>
            <person name="Madupu R."/>
            <person name="Durkin A.S."/>
            <person name="Torralba M."/>
            <person name="Methe B."/>
            <person name="Sutton G.G."/>
            <person name="Nelson K.E."/>
        </authorList>
    </citation>
    <scope>NUCLEOTIDE SEQUENCE [LARGE SCALE GENOMIC DNA]</scope>
    <source>
        <strain evidence="1 2">SK313</strain>
    </source>
</reference>
<dbReference type="Proteomes" id="UP000005621">
    <property type="component" value="Unassembled WGS sequence"/>
</dbReference>
<evidence type="ECO:0000313" key="1">
    <source>
        <dbReference type="EMBL" id="EGV01019.1"/>
    </source>
</evidence>
<evidence type="ECO:0000313" key="2">
    <source>
        <dbReference type="Proteomes" id="UP000005621"/>
    </source>
</evidence>